<evidence type="ECO:0000256" key="4">
    <source>
        <dbReference type="ARBA" id="ARBA00023136"/>
    </source>
</evidence>
<evidence type="ECO:0000256" key="3">
    <source>
        <dbReference type="ARBA" id="ARBA00022989"/>
    </source>
</evidence>
<evidence type="ECO:0000256" key="1">
    <source>
        <dbReference type="ARBA" id="ARBA00004141"/>
    </source>
</evidence>
<proteinExistence type="predicted"/>
<dbReference type="Pfam" id="PF07298">
    <property type="entry name" value="NnrU"/>
    <property type="match status" value="1"/>
</dbReference>
<keyword evidence="2 5" id="KW-0812">Transmembrane</keyword>
<dbReference type="Proteomes" id="UP000759443">
    <property type="component" value="Unassembled WGS sequence"/>
</dbReference>
<feature type="transmembrane region" description="Helical" evidence="5">
    <location>
        <begin position="116"/>
        <end position="142"/>
    </location>
</feature>
<comment type="caution">
    <text evidence="7">The sequence shown here is derived from an EMBL/GenBank/DDBJ whole genome shotgun (WGS) entry which is preliminary data.</text>
</comment>
<evidence type="ECO:0000313" key="8">
    <source>
        <dbReference type="Proteomes" id="UP000759443"/>
    </source>
</evidence>
<reference evidence="7 8" key="1">
    <citation type="submission" date="2021-03" db="EMBL/GenBank/DDBJ databases">
        <title>Genomic Encyclopedia of Type Strains, Phase IV (KMG-IV): sequencing the most valuable type-strain genomes for metagenomic binning, comparative biology and taxonomic classification.</title>
        <authorList>
            <person name="Goeker M."/>
        </authorList>
    </citation>
    <scope>NUCLEOTIDE SEQUENCE [LARGE SCALE GENOMIC DNA]</scope>
    <source>
        <strain evidence="7 8">DSM 21600</strain>
    </source>
</reference>
<gene>
    <name evidence="7" type="ORF">J2Z17_004846</name>
</gene>
<evidence type="ECO:0000259" key="6">
    <source>
        <dbReference type="Pfam" id="PF07298"/>
    </source>
</evidence>
<keyword evidence="3 5" id="KW-1133">Transmembrane helix</keyword>
<sequence>MAILILGIILFLGVHSIRLAAPGFRRSMVEKMGEGPWRGVYSAASLVSLVILIWGFAVAPVINVWFPPEFMSHITVLLMLFAMICFIASLMPAGHIQTKTKHPMVLSVKIWAFAHLLANGDLASILLFVAFLAWGVVMRIALKKRWRRGELMLPSFVSARYDVIAVVVGVVVWAALLLKLHELLIGVAPIPAMSL</sequence>
<comment type="subcellular location">
    <subcellularLocation>
        <location evidence="1">Membrane</location>
        <topology evidence="1">Multi-pass membrane protein</topology>
    </subcellularLocation>
</comment>
<dbReference type="EMBL" id="JAGGJU010000017">
    <property type="protein sequence ID" value="MBP1853385.1"/>
    <property type="molecule type" value="Genomic_DNA"/>
</dbReference>
<name>A0ABS4E609_9HYPH</name>
<feature type="transmembrane region" description="Helical" evidence="5">
    <location>
        <begin position="40"/>
        <end position="62"/>
    </location>
</feature>
<keyword evidence="4 5" id="KW-0472">Membrane</keyword>
<evidence type="ECO:0000256" key="5">
    <source>
        <dbReference type="SAM" id="Phobius"/>
    </source>
</evidence>
<organism evidence="7 8">
    <name type="scientific">Rhizobium halophytocola</name>
    <dbReference type="NCBI Taxonomy" id="735519"/>
    <lineage>
        <taxon>Bacteria</taxon>
        <taxon>Pseudomonadati</taxon>
        <taxon>Pseudomonadota</taxon>
        <taxon>Alphaproteobacteria</taxon>
        <taxon>Hyphomicrobiales</taxon>
        <taxon>Rhizobiaceae</taxon>
        <taxon>Rhizobium/Agrobacterium group</taxon>
        <taxon>Rhizobium</taxon>
    </lineage>
</organism>
<protein>
    <submittedName>
        <fullName evidence="7">Membrane protein</fullName>
    </submittedName>
</protein>
<dbReference type="InterPro" id="IPR009915">
    <property type="entry name" value="NnrU_dom"/>
</dbReference>
<dbReference type="RefSeq" id="WP_209949159.1">
    <property type="nucleotide sequence ID" value="NZ_JAGGJU010000017.1"/>
</dbReference>
<evidence type="ECO:0000313" key="7">
    <source>
        <dbReference type="EMBL" id="MBP1853385.1"/>
    </source>
</evidence>
<feature type="transmembrane region" description="Helical" evidence="5">
    <location>
        <begin position="74"/>
        <end position="96"/>
    </location>
</feature>
<evidence type="ECO:0000256" key="2">
    <source>
        <dbReference type="ARBA" id="ARBA00022692"/>
    </source>
</evidence>
<feature type="domain" description="NnrU" evidence="6">
    <location>
        <begin position="3"/>
        <end position="189"/>
    </location>
</feature>
<feature type="transmembrane region" description="Helical" evidence="5">
    <location>
        <begin position="163"/>
        <end position="190"/>
    </location>
</feature>
<keyword evidence="8" id="KW-1185">Reference proteome</keyword>
<accession>A0ABS4E609</accession>